<feature type="domain" description="Hexokinase N-terminal" evidence="14">
    <location>
        <begin position="41"/>
        <end position="238"/>
    </location>
</feature>
<keyword evidence="8" id="KW-1000">Mitochondrion outer membrane</keyword>
<evidence type="ECO:0000313" key="16">
    <source>
        <dbReference type="Proteomes" id="UP000087171"/>
    </source>
</evidence>
<evidence type="ECO:0000256" key="5">
    <source>
        <dbReference type="ARBA" id="ARBA00022679"/>
    </source>
</evidence>
<dbReference type="Gene3D" id="3.40.367.20">
    <property type="match status" value="1"/>
</dbReference>
<keyword evidence="6 13" id="KW-0547">Nucleotide-binding</keyword>
<proteinExistence type="inferred from homology"/>
<dbReference type="GeneID" id="101513398"/>
<dbReference type="InterPro" id="IPR022673">
    <property type="entry name" value="Hexokinase_C"/>
</dbReference>
<accession>A0A1S2YE53</accession>
<dbReference type="SUPFAM" id="SSF53067">
    <property type="entry name" value="Actin-like ATPase domain"/>
    <property type="match status" value="2"/>
</dbReference>
<dbReference type="OrthoDB" id="419537at2759"/>
<sequence length="498" mass="53637">MGKVAVGAAVVCAAAVCAAAALVVRHRMINSRKWSRALSIVKEFEEKCGTPIGKLRQLGDAMDVEMHAGLASEGGSKLSMLISYVDNLPTGDEEGLFYALDLGGTNFRVLRVHLGGKEKGVIGQEFDEVSIPPHLMTGSSEGLFDFIAAALAKFVESEPEVFHPPSGKLRELGFTFSFPVKQTSISSGTLIKWTKGFSIEDTVGEDVVGELTKSLEKIGLNMRVAALVNDTIGTLAGGRFYDQDVIAAVILGTGTNAAYVERAHAIPKWKGLIPKSGDMVINMEWGNFRSSHLPLTGYDQDLDAESLNPGEQIFEKLLSGMYLGEIVRRVLLKMAEEAEFFGDTVPPKLKIPFILRTPDMSSIHHDTSPDLKVVGNKLRDILEISNTSLKTRKIVVELCDIVATRGARLAAAGILGILKKIGRDTVKAGEKQKSVIALDGGLFEHYTKFRVCLEETLKELLGDEAADTVVVKHANDGSGIGAALLAASHSQYLGVEES</sequence>
<dbReference type="GO" id="GO:0005741">
    <property type="term" value="C:mitochondrial outer membrane"/>
    <property type="evidence" value="ECO:0007669"/>
    <property type="project" value="UniProtKB-SubCell"/>
</dbReference>
<dbReference type="InterPro" id="IPR001312">
    <property type="entry name" value="Hexokinase"/>
</dbReference>
<evidence type="ECO:0000256" key="1">
    <source>
        <dbReference type="ARBA" id="ARBA00004572"/>
    </source>
</evidence>
<keyword evidence="9 13" id="KW-0067">ATP-binding</keyword>
<evidence type="ECO:0000256" key="2">
    <source>
        <dbReference type="ARBA" id="ARBA00004888"/>
    </source>
</evidence>
<dbReference type="eggNOG" id="KOG1369">
    <property type="taxonomic scope" value="Eukaryota"/>
</dbReference>
<comment type="catalytic activity">
    <reaction evidence="12">
        <text>D-fructose + ATP = D-fructose 6-phosphate + ADP + H(+)</text>
        <dbReference type="Rhea" id="RHEA:16125"/>
        <dbReference type="ChEBI" id="CHEBI:15378"/>
        <dbReference type="ChEBI" id="CHEBI:30616"/>
        <dbReference type="ChEBI" id="CHEBI:37721"/>
        <dbReference type="ChEBI" id="CHEBI:61527"/>
        <dbReference type="ChEBI" id="CHEBI:456216"/>
        <dbReference type="EC" id="2.7.1.1"/>
    </reaction>
    <physiologicalReaction direction="left-to-right" evidence="12">
        <dbReference type="Rhea" id="RHEA:16126"/>
    </physiologicalReaction>
</comment>
<keyword evidence="16" id="KW-1185">Reference proteome</keyword>
<dbReference type="GO" id="GO:0001678">
    <property type="term" value="P:intracellular glucose homeostasis"/>
    <property type="evidence" value="ECO:0007669"/>
    <property type="project" value="InterPro"/>
</dbReference>
<dbReference type="Gene3D" id="3.30.420.40">
    <property type="match status" value="1"/>
</dbReference>
<keyword evidence="7 13" id="KW-0418">Kinase</keyword>
<comment type="subcellular location">
    <subcellularLocation>
        <location evidence="1">Mitochondrion outer membrane</location>
        <topology evidence="1">Single-pass membrane protein</topology>
    </subcellularLocation>
</comment>
<dbReference type="PROSITE" id="PS00378">
    <property type="entry name" value="HEXOKINASE_1"/>
    <property type="match status" value="1"/>
</dbReference>
<dbReference type="FunFam" id="3.40.367.20:FF:000003">
    <property type="entry name" value="Phosphotransferase"/>
    <property type="match status" value="1"/>
</dbReference>
<evidence type="ECO:0000256" key="6">
    <source>
        <dbReference type="ARBA" id="ARBA00022741"/>
    </source>
</evidence>
<name>A0A1S2YE53_CICAR</name>
<dbReference type="KEGG" id="cam:101513398"/>
<evidence type="ECO:0000313" key="17">
    <source>
        <dbReference type="RefSeq" id="XP_004503491.1"/>
    </source>
</evidence>
<dbReference type="InterPro" id="IPR043129">
    <property type="entry name" value="ATPase_NBD"/>
</dbReference>
<dbReference type="EC" id="2.7.1.-" evidence="13"/>
<comment type="pathway">
    <text evidence="2">Carbohydrate degradation; glycolysis; D-glyceraldehyde 3-phosphate and glycerone phosphate from D-glucose: step 1/4.</text>
</comment>
<dbReference type="PaxDb" id="3827-XP_004503490.1"/>
<dbReference type="GO" id="GO:0008865">
    <property type="term" value="F:fructokinase activity"/>
    <property type="evidence" value="ECO:0007669"/>
    <property type="project" value="TreeGrafter"/>
</dbReference>
<keyword evidence="5 13" id="KW-0808">Transferase</keyword>
<dbReference type="GO" id="GO:0004340">
    <property type="term" value="F:glucokinase activity"/>
    <property type="evidence" value="ECO:0007669"/>
    <property type="project" value="TreeGrafter"/>
</dbReference>
<comment type="catalytic activity">
    <reaction evidence="11">
        <text>a D-hexose + ATP = a D-hexose 6-phosphate + ADP + H(+)</text>
        <dbReference type="Rhea" id="RHEA:22740"/>
        <dbReference type="ChEBI" id="CHEBI:4194"/>
        <dbReference type="ChEBI" id="CHEBI:15378"/>
        <dbReference type="ChEBI" id="CHEBI:30616"/>
        <dbReference type="ChEBI" id="CHEBI:229467"/>
        <dbReference type="ChEBI" id="CHEBI:456216"/>
        <dbReference type="EC" id="2.7.1.1"/>
    </reaction>
    <physiologicalReaction direction="left-to-right" evidence="11">
        <dbReference type="Rhea" id="RHEA:22741"/>
    </physiologicalReaction>
</comment>
<comment type="similarity">
    <text evidence="4 13">Belongs to the hexokinase family.</text>
</comment>
<evidence type="ECO:0000256" key="8">
    <source>
        <dbReference type="ARBA" id="ARBA00022787"/>
    </source>
</evidence>
<dbReference type="PANTHER" id="PTHR19443">
    <property type="entry name" value="HEXOKINASE"/>
    <property type="match status" value="1"/>
</dbReference>
<dbReference type="UniPathway" id="UPA00109">
    <property type="reaction ID" value="UER00180"/>
</dbReference>
<evidence type="ECO:0000256" key="4">
    <source>
        <dbReference type="ARBA" id="ARBA00009225"/>
    </source>
</evidence>
<dbReference type="Pfam" id="PF00349">
    <property type="entry name" value="Hexokinase_1"/>
    <property type="match status" value="1"/>
</dbReference>
<protein>
    <recommendedName>
        <fullName evidence="13">Phosphotransferase</fullName>
        <ecNumber evidence="13">2.7.1.-</ecNumber>
    </recommendedName>
</protein>
<keyword evidence="8" id="KW-0472">Membrane</keyword>
<comment type="pathway">
    <text evidence="3">Carbohydrate metabolism; hexose metabolism.</text>
</comment>
<reference evidence="17" key="2">
    <citation type="submission" date="2025-08" db="UniProtKB">
        <authorList>
            <consortium name="RefSeq"/>
        </authorList>
    </citation>
    <scope>IDENTIFICATION</scope>
    <source>
        <tissue evidence="17">Etiolated seedlings</tissue>
    </source>
</reference>
<dbReference type="GO" id="GO:0006006">
    <property type="term" value="P:glucose metabolic process"/>
    <property type="evidence" value="ECO:0007669"/>
    <property type="project" value="TreeGrafter"/>
</dbReference>
<keyword evidence="10 13" id="KW-0324">Glycolysis</keyword>
<dbReference type="PRINTS" id="PR00475">
    <property type="entry name" value="HEXOKINASE"/>
</dbReference>
<organism evidence="16 17">
    <name type="scientific">Cicer arietinum</name>
    <name type="common">Chickpea</name>
    <name type="synonym">Garbanzo</name>
    <dbReference type="NCBI Taxonomy" id="3827"/>
    <lineage>
        <taxon>Eukaryota</taxon>
        <taxon>Viridiplantae</taxon>
        <taxon>Streptophyta</taxon>
        <taxon>Embryophyta</taxon>
        <taxon>Tracheophyta</taxon>
        <taxon>Spermatophyta</taxon>
        <taxon>Magnoliopsida</taxon>
        <taxon>eudicotyledons</taxon>
        <taxon>Gunneridae</taxon>
        <taxon>Pentapetalae</taxon>
        <taxon>rosids</taxon>
        <taxon>fabids</taxon>
        <taxon>Fabales</taxon>
        <taxon>Fabaceae</taxon>
        <taxon>Papilionoideae</taxon>
        <taxon>50 kb inversion clade</taxon>
        <taxon>NPAAA clade</taxon>
        <taxon>Hologalegina</taxon>
        <taxon>IRL clade</taxon>
        <taxon>Cicereae</taxon>
        <taxon>Cicer</taxon>
    </lineage>
</organism>
<dbReference type="GO" id="GO:0005829">
    <property type="term" value="C:cytosol"/>
    <property type="evidence" value="ECO:0007669"/>
    <property type="project" value="TreeGrafter"/>
</dbReference>
<dbReference type="AlphaFoldDB" id="A0A1S2YE53"/>
<evidence type="ECO:0000256" key="12">
    <source>
        <dbReference type="ARBA" id="ARBA00047905"/>
    </source>
</evidence>
<reference evidence="16" key="1">
    <citation type="journal article" date="2013" name="Nat. Biotechnol.">
        <title>Draft genome sequence of chickpea (Cicer arietinum) provides a resource for trait improvement.</title>
        <authorList>
            <person name="Varshney R.K."/>
            <person name="Song C."/>
            <person name="Saxena R.K."/>
            <person name="Azam S."/>
            <person name="Yu S."/>
            <person name="Sharpe A.G."/>
            <person name="Cannon S."/>
            <person name="Baek J."/>
            <person name="Rosen B.D."/>
            <person name="Tar'an B."/>
            <person name="Millan T."/>
            <person name="Zhang X."/>
            <person name="Ramsay L.D."/>
            <person name="Iwata A."/>
            <person name="Wang Y."/>
            <person name="Nelson W."/>
            <person name="Farmer A.D."/>
            <person name="Gaur P.M."/>
            <person name="Soderlund C."/>
            <person name="Penmetsa R.V."/>
            <person name="Xu C."/>
            <person name="Bharti A.K."/>
            <person name="He W."/>
            <person name="Winter P."/>
            <person name="Zhao S."/>
            <person name="Hane J.K."/>
            <person name="Carrasquilla-Garcia N."/>
            <person name="Condie J.A."/>
            <person name="Upadhyaya H.D."/>
            <person name="Luo M.C."/>
            <person name="Thudi M."/>
            <person name="Gowda C.L."/>
            <person name="Singh N.P."/>
            <person name="Lichtenzveig J."/>
            <person name="Gali K.K."/>
            <person name="Rubio J."/>
            <person name="Nadarajan N."/>
            <person name="Dolezel J."/>
            <person name="Bansal K.C."/>
            <person name="Xu X."/>
            <person name="Edwards D."/>
            <person name="Zhang G."/>
            <person name="Kahl G."/>
            <person name="Gil J."/>
            <person name="Singh K.B."/>
            <person name="Datta S.K."/>
            <person name="Jackson S.A."/>
            <person name="Wang J."/>
            <person name="Cook D.R."/>
        </authorList>
    </citation>
    <scope>NUCLEOTIDE SEQUENCE [LARGE SCALE GENOMIC DNA]</scope>
    <source>
        <strain evidence="16">cv. CDC Frontier</strain>
    </source>
</reference>
<dbReference type="FunFam" id="3.30.420.40:FF:000034">
    <property type="entry name" value="Phosphotransferase"/>
    <property type="match status" value="1"/>
</dbReference>
<dbReference type="Proteomes" id="UP000087171">
    <property type="component" value="Chromosome Ca6"/>
</dbReference>
<keyword evidence="8" id="KW-0496">Mitochondrion</keyword>
<dbReference type="GO" id="GO:0006096">
    <property type="term" value="P:glycolytic process"/>
    <property type="evidence" value="ECO:0007669"/>
    <property type="project" value="UniProtKB-UniPathway"/>
</dbReference>
<evidence type="ECO:0000256" key="9">
    <source>
        <dbReference type="ARBA" id="ARBA00022840"/>
    </source>
</evidence>
<evidence type="ECO:0000256" key="13">
    <source>
        <dbReference type="RuleBase" id="RU362007"/>
    </source>
</evidence>
<dbReference type="UniPathway" id="UPA00242"/>
<dbReference type="InterPro" id="IPR022672">
    <property type="entry name" value="Hexokinase_N"/>
</dbReference>
<dbReference type="CDD" id="cd24020">
    <property type="entry name" value="ASKHA_NBD_HK_plant"/>
    <property type="match status" value="1"/>
</dbReference>
<evidence type="ECO:0000259" key="15">
    <source>
        <dbReference type="Pfam" id="PF03727"/>
    </source>
</evidence>
<dbReference type="InterPro" id="IPR019807">
    <property type="entry name" value="Hexokinase_BS"/>
</dbReference>
<dbReference type="PANTHER" id="PTHR19443:SF16">
    <property type="entry name" value="HEXOKINASE TYPE 1-RELATED"/>
    <property type="match status" value="1"/>
</dbReference>
<gene>
    <name evidence="17" type="primary">LOC101513398</name>
</gene>
<evidence type="ECO:0000256" key="7">
    <source>
        <dbReference type="ARBA" id="ARBA00022777"/>
    </source>
</evidence>
<evidence type="ECO:0000256" key="11">
    <source>
        <dbReference type="ARBA" id="ARBA00044613"/>
    </source>
</evidence>
<evidence type="ECO:0000259" key="14">
    <source>
        <dbReference type="Pfam" id="PF00349"/>
    </source>
</evidence>
<feature type="domain" description="Hexokinase C-terminal" evidence="15">
    <location>
        <begin position="247"/>
        <end position="487"/>
    </location>
</feature>
<evidence type="ECO:0000256" key="3">
    <source>
        <dbReference type="ARBA" id="ARBA00005028"/>
    </source>
</evidence>
<dbReference type="Pfam" id="PF03727">
    <property type="entry name" value="Hexokinase_2"/>
    <property type="match status" value="1"/>
</dbReference>
<evidence type="ECO:0000256" key="10">
    <source>
        <dbReference type="ARBA" id="ARBA00023152"/>
    </source>
</evidence>
<dbReference type="GO" id="GO:0005536">
    <property type="term" value="F:D-glucose binding"/>
    <property type="evidence" value="ECO:0007669"/>
    <property type="project" value="InterPro"/>
</dbReference>
<dbReference type="RefSeq" id="XP_004503491.1">
    <property type="nucleotide sequence ID" value="XM_004503434.3"/>
</dbReference>
<dbReference type="STRING" id="3827.A0A1S2YE53"/>
<dbReference type="PROSITE" id="PS51748">
    <property type="entry name" value="HEXOKINASE_2"/>
    <property type="match status" value="1"/>
</dbReference>
<dbReference type="GO" id="GO:0005524">
    <property type="term" value="F:ATP binding"/>
    <property type="evidence" value="ECO:0007669"/>
    <property type="project" value="UniProtKB-UniRule"/>
</dbReference>